<organism evidence="1">
    <name type="scientific">Anguilla anguilla</name>
    <name type="common">European freshwater eel</name>
    <name type="synonym">Muraena anguilla</name>
    <dbReference type="NCBI Taxonomy" id="7936"/>
    <lineage>
        <taxon>Eukaryota</taxon>
        <taxon>Metazoa</taxon>
        <taxon>Chordata</taxon>
        <taxon>Craniata</taxon>
        <taxon>Vertebrata</taxon>
        <taxon>Euteleostomi</taxon>
        <taxon>Actinopterygii</taxon>
        <taxon>Neopterygii</taxon>
        <taxon>Teleostei</taxon>
        <taxon>Anguilliformes</taxon>
        <taxon>Anguillidae</taxon>
        <taxon>Anguilla</taxon>
    </lineage>
</organism>
<accession>A0A0E9QKM0</accession>
<proteinExistence type="predicted"/>
<evidence type="ECO:0000313" key="1">
    <source>
        <dbReference type="EMBL" id="JAH16885.1"/>
    </source>
</evidence>
<dbReference type="AlphaFoldDB" id="A0A0E9QKM0"/>
<name>A0A0E9QKM0_ANGAN</name>
<sequence>MFKHLSPKPLYLRAVPQHMHQLFLEGKKYTREEALTP</sequence>
<dbReference type="EMBL" id="GBXM01091692">
    <property type="protein sequence ID" value="JAH16885.1"/>
    <property type="molecule type" value="Transcribed_RNA"/>
</dbReference>
<reference evidence="1" key="2">
    <citation type="journal article" date="2015" name="Fish Shellfish Immunol.">
        <title>Early steps in the European eel (Anguilla anguilla)-Vibrio vulnificus interaction in the gills: Role of the RtxA13 toxin.</title>
        <authorList>
            <person name="Callol A."/>
            <person name="Pajuelo D."/>
            <person name="Ebbesson L."/>
            <person name="Teles M."/>
            <person name="MacKenzie S."/>
            <person name="Amaro C."/>
        </authorList>
    </citation>
    <scope>NUCLEOTIDE SEQUENCE</scope>
</reference>
<reference evidence="1" key="1">
    <citation type="submission" date="2014-11" db="EMBL/GenBank/DDBJ databases">
        <authorList>
            <person name="Amaro Gonzalez C."/>
        </authorList>
    </citation>
    <scope>NUCLEOTIDE SEQUENCE</scope>
</reference>
<protein>
    <submittedName>
        <fullName evidence="1">Uncharacterized protein</fullName>
    </submittedName>
</protein>